<dbReference type="AlphaFoldDB" id="A0ABD3QZS2"/>
<evidence type="ECO:0000313" key="3">
    <source>
        <dbReference type="Proteomes" id="UP001530315"/>
    </source>
</evidence>
<dbReference type="Proteomes" id="UP001530315">
    <property type="component" value="Unassembled WGS sequence"/>
</dbReference>
<comment type="caution">
    <text evidence="2">The sequence shown here is derived from an EMBL/GenBank/DDBJ whole genome shotgun (WGS) entry which is preliminary data.</text>
</comment>
<protein>
    <submittedName>
        <fullName evidence="2">Uncharacterized protein</fullName>
    </submittedName>
</protein>
<name>A0ABD3QZS2_9STRA</name>
<keyword evidence="3" id="KW-1185">Reference proteome</keyword>
<feature type="compositionally biased region" description="Basic and acidic residues" evidence="1">
    <location>
        <begin position="18"/>
        <end position="32"/>
    </location>
</feature>
<organism evidence="2 3">
    <name type="scientific">Stephanodiscus triporus</name>
    <dbReference type="NCBI Taxonomy" id="2934178"/>
    <lineage>
        <taxon>Eukaryota</taxon>
        <taxon>Sar</taxon>
        <taxon>Stramenopiles</taxon>
        <taxon>Ochrophyta</taxon>
        <taxon>Bacillariophyta</taxon>
        <taxon>Coscinodiscophyceae</taxon>
        <taxon>Thalassiosirophycidae</taxon>
        <taxon>Stephanodiscales</taxon>
        <taxon>Stephanodiscaceae</taxon>
        <taxon>Stephanodiscus</taxon>
    </lineage>
</organism>
<feature type="region of interest" description="Disordered" evidence="1">
    <location>
        <begin position="1"/>
        <end position="34"/>
    </location>
</feature>
<reference evidence="2 3" key="1">
    <citation type="submission" date="2024-10" db="EMBL/GenBank/DDBJ databases">
        <title>Updated reference genomes for cyclostephanoid diatoms.</title>
        <authorList>
            <person name="Roberts W.R."/>
            <person name="Alverson A.J."/>
        </authorList>
    </citation>
    <scope>NUCLEOTIDE SEQUENCE [LARGE SCALE GENOMIC DNA]</scope>
    <source>
        <strain evidence="2 3">AJA276-08</strain>
    </source>
</reference>
<proteinExistence type="predicted"/>
<dbReference type="EMBL" id="JALLAZ020000021">
    <property type="protein sequence ID" value="KAL3805728.1"/>
    <property type="molecule type" value="Genomic_DNA"/>
</dbReference>
<accession>A0ABD3QZS2</accession>
<sequence>MTTSGLSSVYGATALASTKHEQRKNGRRDAPSREMASAMDAAVAMNSIEFISHLTSYKDTTNIKTYTQTTPSSCENTHSTSKNNDSSRGISSWIVGSMKSSGCNVSNKSAETKSMDYDHPFSNPCTTHATVIEYVAQLWFLPVKREGVRFRETIRVLSISADGRSSTVECTAQYHNGSRWIDCSRVICNFTSVPFVSVENNVRRHRNKDQRASVKMSLDGELLVWLPLPKAASKAVGKKIISTFKTAALDFFHELDSH</sequence>
<evidence type="ECO:0000313" key="2">
    <source>
        <dbReference type="EMBL" id="KAL3805728.1"/>
    </source>
</evidence>
<gene>
    <name evidence="2" type="ORF">ACHAW5_010931</name>
</gene>
<evidence type="ECO:0000256" key="1">
    <source>
        <dbReference type="SAM" id="MobiDB-lite"/>
    </source>
</evidence>
<feature type="region of interest" description="Disordered" evidence="1">
    <location>
        <begin position="67"/>
        <end position="88"/>
    </location>
</feature>